<keyword evidence="2" id="KW-1185">Reference proteome</keyword>
<dbReference type="EMBL" id="AP022593">
    <property type="protein sequence ID" value="BBY49295.1"/>
    <property type="molecule type" value="Genomic_DNA"/>
</dbReference>
<gene>
    <name evidence="1" type="ORF">MARA_27630</name>
</gene>
<proteinExistence type="predicted"/>
<dbReference type="AlphaFoldDB" id="A0A7I7S023"/>
<reference evidence="1 2" key="1">
    <citation type="journal article" date="2019" name="Emerg. Microbes Infect.">
        <title>Comprehensive subspecies identification of 175 nontuberculous mycobacteria species based on 7547 genomic profiles.</title>
        <authorList>
            <person name="Matsumoto Y."/>
            <person name="Kinjo T."/>
            <person name="Motooka D."/>
            <person name="Nabeya D."/>
            <person name="Jung N."/>
            <person name="Uechi K."/>
            <person name="Horii T."/>
            <person name="Iida T."/>
            <person name="Fujita J."/>
            <person name="Nakamura S."/>
        </authorList>
    </citation>
    <scope>NUCLEOTIDE SEQUENCE [LARGE SCALE GENOMIC DNA]</scope>
    <source>
        <strain evidence="1 2">JCM 18538</strain>
    </source>
</reference>
<sequence length="66" mass="7194">MWQMGPDVGTDAALMHVASIEEEVDGAAADSGFQHVASFVDRTTKDYGAVDNLHRIGTTCLLTRKW</sequence>
<protein>
    <submittedName>
        <fullName evidence="1">Uncharacterized protein</fullName>
    </submittedName>
</protein>
<organism evidence="1 2">
    <name type="scientific">Mycolicibacterium arabiense</name>
    <dbReference type="NCBI Taxonomy" id="1286181"/>
    <lineage>
        <taxon>Bacteria</taxon>
        <taxon>Bacillati</taxon>
        <taxon>Actinomycetota</taxon>
        <taxon>Actinomycetes</taxon>
        <taxon>Mycobacteriales</taxon>
        <taxon>Mycobacteriaceae</taxon>
        <taxon>Mycolicibacterium</taxon>
    </lineage>
</organism>
<geneLocation type="plasmid" evidence="2">
    <name>pjcm18538 dna</name>
</geneLocation>
<evidence type="ECO:0000313" key="1">
    <source>
        <dbReference type="EMBL" id="BBY49295.1"/>
    </source>
</evidence>
<evidence type="ECO:0000313" key="2">
    <source>
        <dbReference type="Proteomes" id="UP000467428"/>
    </source>
</evidence>
<dbReference type="KEGG" id="marz:MARA_27630"/>
<accession>A0A7I7S023</accession>
<name>A0A7I7S023_9MYCO</name>
<dbReference type="Proteomes" id="UP000467428">
    <property type="component" value="Chromosome"/>
</dbReference>